<feature type="domain" description="AAA+ ATPase" evidence="1">
    <location>
        <begin position="35"/>
        <end position="211"/>
    </location>
</feature>
<gene>
    <name evidence="2" type="ORF">J3U87_14130</name>
</gene>
<dbReference type="Pfam" id="PF13191">
    <property type="entry name" value="AAA_16"/>
    <property type="match status" value="1"/>
</dbReference>
<protein>
    <submittedName>
        <fullName evidence="2">AAA family ATPase</fullName>
    </submittedName>
</protein>
<reference evidence="2" key="1">
    <citation type="submission" date="2021-03" db="EMBL/GenBank/DDBJ databases">
        <title>Acanthopleuribacteraceae sp. M133.</title>
        <authorList>
            <person name="Wang G."/>
        </authorList>
    </citation>
    <scope>NUCLEOTIDE SEQUENCE</scope>
    <source>
        <strain evidence="2">M133</strain>
    </source>
</reference>
<evidence type="ECO:0000313" key="3">
    <source>
        <dbReference type="Proteomes" id="UP000663929"/>
    </source>
</evidence>
<proteinExistence type="predicted"/>
<dbReference type="RefSeq" id="WP_237383691.1">
    <property type="nucleotide sequence ID" value="NZ_CP071793.1"/>
</dbReference>
<evidence type="ECO:0000313" key="2">
    <source>
        <dbReference type="EMBL" id="QTD53589.1"/>
    </source>
</evidence>
<evidence type="ECO:0000259" key="1">
    <source>
        <dbReference type="SMART" id="SM00382"/>
    </source>
</evidence>
<name>A0A8A4TUF7_SULCO</name>
<keyword evidence="3" id="KW-1185">Reference proteome</keyword>
<dbReference type="EMBL" id="CP071793">
    <property type="protein sequence ID" value="QTD53589.1"/>
    <property type="molecule type" value="Genomic_DNA"/>
</dbReference>
<dbReference type="SMART" id="SM00382">
    <property type="entry name" value="AAA"/>
    <property type="match status" value="1"/>
</dbReference>
<dbReference type="Proteomes" id="UP000663929">
    <property type="component" value="Chromosome"/>
</dbReference>
<dbReference type="SUPFAM" id="SSF52540">
    <property type="entry name" value="P-loop containing nucleoside triphosphate hydrolases"/>
    <property type="match status" value="1"/>
</dbReference>
<organism evidence="2 3">
    <name type="scientific">Sulfidibacter corallicola</name>
    <dbReference type="NCBI Taxonomy" id="2818388"/>
    <lineage>
        <taxon>Bacteria</taxon>
        <taxon>Pseudomonadati</taxon>
        <taxon>Acidobacteriota</taxon>
        <taxon>Holophagae</taxon>
        <taxon>Acanthopleuribacterales</taxon>
        <taxon>Acanthopleuribacteraceae</taxon>
        <taxon>Sulfidibacter</taxon>
    </lineage>
</organism>
<dbReference type="KEGG" id="scor:J3U87_14130"/>
<dbReference type="Gene3D" id="3.40.50.300">
    <property type="entry name" value="P-loop containing nucleotide triphosphate hydrolases"/>
    <property type="match status" value="1"/>
</dbReference>
<dbReference type="InterPro" id="IPR041664">
    <property type="entry name" value="AAA_16"/>
</dbReference>
<dbReference type="AlphaFoldDB" id="A0A8A4TUF7"/>
<accession>A0A8A4TUF7</accession>
<sequence length="531" mass="58676">MTFFNTSGPVFPPRHFLVPPLERVDLHQVLKLLNRGQNCSVQGPPHSGKTTLLLALAEHLNQPGGHVLSDYPNALAVYVNLAVAGGADTLLEDAFYALLTELALRAETVLGDPFPAEQGPLLLSRCGPRAGLRALLQAWARHRGQPLVLLLDGVDLLSPETYICMMAQLRAGLGHGTEPYTLAVVFSGVFAEPPLLEPDRLDSVLAARAAVQGASLQLPPFSLSQVKKLLAGHTKTGGRKFTEEAVDLIWDLTQGHPWLVNSLAVEAAEHVEGTGASMPLITGEQVAEARERLLVRRDPQMARLARLLHLEPVRQVVEPLLGGTQYPACLPGESLRFCEALGLVTVGSEIRIANRILQEWVPRALTEGDFYTFECDTKMLVNESHGTLRMEELLRQCQERFRVRGDRLLGELTYRQAGPLLLLQAFVSRIVTSQGRIERDYGHNKGRVMLFVFWQARDQVQTIVLQMKILNGSPIDAIREGLAETAGFMELCNSDEGHLILFDAVPGRIMDDRYFSKTESYHGKNIVMWGM</sequence>
<dbReference type="InterPro" id="IPR027417">
    <property type="entry name" value="P-loop_NTPase"/>
</dbReference>
<dbReference type="InterPro" id="IPR003593">
    <property type="entry name" value="AAA+_ATPase"/>
</dbReference>